<dbReference type="Pfam" id="PF02130">
    <property type="entry name" value="YbeY"/>
    <property type="match status" value="1"/>
</dbReference>
<keyword evidence="2 7" id="KW-0540">Nuclease</keyword>
<comment type="function">
    <text evidence="7">Single strand-specific metallo-endoribonuclease involved in late-stage 70S ribosome quality control and in maturation of the 3' terminus of the 16S rRNA.</text>
</comment>
<dbReference type="GO" id="GO:0005737">
    <property type="term" value="C:cytoplasm"/>
    <property type="evidence" value="ECO:0007669"/>
    <property type="project" value="UniProtKB-SubCell"/>
</dbReference>
<dbReference type="PANTHER" id="PTHR46986">
    <property type="entry name" value="ENDORIBONUCLEASE YBEY, CHLOROPLASTIC"/>
    <property type="match status" value="1"/>
</dbReference>
<reference evidence="8 9" key="1">
    <citation type="journal article" date="2016" name="Nat. Commun.">
        <title>Thousands of microbial genomes shed light on interconnected biogeochemical processes in an aquifer system.</title>
        <authorList>
            <person name="Anantharaman K."/>
            <person name="Brown C.T."/>
            <person name="Hug L.A."/>
            <person name="Sharon I."/>
            <person name="Castelle C.J."/>
            <person name="Probst A.J."/>
            <person name="Thomas B.C."/>
            <person name="Singh A."/>
            <person name="Wilkins M.J."/>
            <person name="Karaoz U."/>
            <person name="Brodie E.L."/>
            <person name="Williams K.H."/>
            <person name="Hubbard S.S."/>
            <person name="Banfield J.F."/>
        </authorList>
    </citation>
    <scope>NUCLEOTIDE SEQUENCE [LARGE SCALE GENOMIC DNA]</scope>
</reference>
<dbReference type="InterPro" id="IPR020549">
    <property type="entry name" value="YbeY_CS"/>
</dbReference>
<dbReference type="EMBL" id="MHJU01000022">
    <property type="protein sequence ID" value="OGY72842.1"/>
    <property type="molecule type" value="Genomic_DNA"/>
</dbReference>
<dbReference type="Gene3D" id="3.40.390.30">
    <property type="entry name" value="Metalloproteases ('zincins'), catalytic domain"/>
    <property type="match status" value="1"/>
</dbReference>
<keyword evidence="7" id="KW-0698">rRNA processing</keyword>
<feature type="binding site" evidence="7">
    <location>
        <position position="101"/>
    </location>
    <ligand>
        <name>Zn(2+)</name>
        <dbReference type="ChEBI" id="CHEBI:29105"/>
        <note>catalytic</note>
    </ligand>
</feature>
<dbReference type="GO" id="GO:0006364">
    <property type="term" value="P:rRNA processing"/>
    <property type="evidence" value="ECO:0007669"/>
    <property type="project" value="UniProtKB-UniRule"/>
</dbReference>
<feature type="binding site" evidence="7">
    <location>
        <position position="91"/>
    </location>
    <ligand>
        <name>Zn(2+)</name>
        <dbReference type="ChEBI" id="CHEBI:29105"/>
        <note>catalytic</note>
    </ligand>
</feature>
<gene>
    <name evidence="7" type="primary">ybeY</name>
    <name evidence="8" type="ORF">A3H61_04610</name>
</gene>
<evidence type="ECO:0000256" key="4">
    <source>
        <dbReference type="ARBA" id="ARBA00022759"/>
    </source>
</evidence>
<dbReference type="EC" id="3.1.-.-" evidence="7"/>
<evidence type="ECO:0000256" key="5">
    <source>
        <dbReference type="ARBA" id="ARBA00022801"/>
    </source>
</evidence>
<accession>A0A1G2A7N2</accession>
<dbReference type="SUPFAM" id="SSF55486">
    <property type="entry name" value="Metalloproteases ('zincins'), catalytic domain"/>
    <property type="match status" value="1"/>
</dbReference>
<feature type="binding site" evidence="7">
    <location>
        <position position="95"/>
    </location>
    <ligand>
        <name>Zn(2+)</name>
        <dbReference type="ChEBI" id="CHEBI:29105"/>
        <note>catalytic</note>
    </ligand>
</feature>
<keyword evidence="3 7" id="KW-0479">Metal-binding</keyword>
<dbReference type="GO" id="GO:0004521">
    <property type="term" value="F:RNA endonuclease activity"/>
    <property type="evidence" value="ECO:0007669"/>
    <property type="project" value="UniProtKB-UniRule"/>
</dbReference>
<dbReference type="PROSITE" id="PS01306">
    <property type="entry name" value="UPF0054"/>
    <property type="match status" value="1"/>
</dbReference>
<name>A0A1G2A7N2_9BACT</name>
<dbReference type="HAMAP" id="MF_00009">
    <property type="entry name" value="Endoribonucl_YbeY"/>
    <property type="match status" value="1"/>
</dbReference>
<keyword evidence="5 7" id="KW-0378">Hydrolase</keyword>
<protein>
    <recommendedName>
        <fullName evidence="7">Endoribonuclease YbeY</fullName>
        <ecNumber evidence="7">3.1.-.-</ecNumber>
    </recommendedName>
</protein>
<comment type="similarity">
    <text evidence="1 7">Belongs to the endoribonuclease YbeY family.</text>
</comment>
<comment type="cofactor">
    <cofactor evidence="7">
        <name>Zn(2+)</name>
        <dbReference type="ChEBI" id="CHEBI:29105"/>
    </cofactor>
    <text evidence="7">Binds 1 zinc ion.</text>
</comment>
<evidence type="ECO:0000256" key="7">
    <source>
        <dbReference type="HAMAP-Rule" id="MF_00009"/>
    </source>
</evidence>
<comment type="subcellular location">
    <subcellularLocation>
        <location evidence="7">Cytoplasm</location>
    </subcellularLocation>
</comment>
<evidence type="ECO:0000256" key="1">
    <source>
        <dbReference type="ARBA" id="ARBA00010875"/>
    </source>
</evidence>
<evidence type="ECO:0000256" key="3">
    <source>
        <dbReference type="ARBA" id="ARBA00022723"/>
    </source>
</evidence>
<evidence type="ECO:0000313" key="8">
    <source>
        <dbReference type="EMBL" id="OGY72842.1"/>
    </source>
</evidence>
<organism evidence="8 9">
    <name type="scientific">Candidatus Jacksonbacteria bacterium RIFCSPLOWO2_02_FULL_44_20</name>
    <dbReference type="NCBI Taxonomy" id="1798460"/>
    <lineage>
        <taxon>Bacteria</taxon>
        <taxon>Candidatus Jacksoniibacteriota</taxon>
    </lineage>
</organism>
<comment type="caution">
    <text evidence="8">The sequence shown here is derived from an EMBL/GenBank/DDBJ whole genome shotgun (WGS) entry which is preliminary data.</text>
</comment>
<dbReference type="Proteomes" id="UP000178315">
    <property type="component" value="Unassembled WGS sequence"/>
</dbReference>
<keyword evidence="4 7" id="KW-0255">Endonuclease</keyword>
<dbReference type="GO" id="GO:0004222">
    <property type="term" value="F:metalloendopeptidase activity"/>
    <property type="evidence" value="ECO:0007669"/>
    <property type="project" value="InterPro"/>
</dbReference>
<dbReference type="AlphaFoldDB" id="A0A1G2A7N2"/>
<dbReference type="InterPro" id="IPR002036">
    <property type="entry name" value="YbeY"/>
</dbReference>
<proteinExistence type="inferred from homology"/>
<dbReference type="NCBIfam" id="TIGR00043">
    <property type="entry name" value="rRNA maturation RNase YbeY"/>
    <property type="match status" value="1"/>
</dbReference>
<keyword evidence="6 7" id="KW-0862">Zinc</keyword>
<dbReference type="InterPro" id="IPR023091">
    <property type="entry name" value="MetalPrtase_cat_dom_sf_prd"/>
</dbReference>
<keyword evidence="7" id="KW-0690">Ribosome biogenesis</keyword>
<dbReference type="PANTHER" id="PTHR46986:SF1">
    <property type="entry name" value="ENDORIBONUCLEASE YBEY, CHLOROPLASTIC"/>
    <property type="match status" value="1"/>
</dbReference>
<keyword evidence="7" id="KW-0963">Cytoplasm</keyword>
<dbReference type="GO" id="GO:0008270">
    <property type="term" value="F:zinc ion binding"/>
    <property type="evidence" value="ECO:0007669"/>
    <property type="project" value="UniProtKB-UniRule"/>
</dbReference>
<evidence type="ECO:0000256" key="6">
    <source>
        <dbReference type="ARBA" id="ARBA00022833"/>
    </source>
</evidence>
<sequence length="120" mass="14144">MKFQCSRMIFEVLLRKTRKVLKLKEETISLAIINEREMRNINRQYQGVDASTDVLSFDYGEILLCPAHIKKKYCLKSAREIKEKMRELFVHGLVHIAGFDHKTRKDEEKMSKVEEKILAS</sequence>
<evidence type="ECO:0000256" key="2">
    <source>
        <dbReference type="ARBA" id="ARBA00022722"/>
    </source>
</evidence>
<evidence type="ECO:0000313" key="9">
    <source>
        <dbReference type="Proteomes" id="UP000178315"/>
    </source>
</evidence>